<dbReference type="EMBL" id="JAIQCV010000010">
    <property type="protein sequence ID" value="KAH1054895.1"/>
    <property type="molecule type" value="Genomic_DNA"/>
</dbReference>
<reference evidence="1 2" key="1">
    <citation type="journal article" date="2021" name="Plant Biotechnol. J.">
        <title>Multi-omics assisted identification of the key and species-specific regulatory components of drought-tolerant mechanisms in Gossypium stocksii.</title>
        <authorList>
            <person name="Yu D."/>
            <person name="Ke L."/>
            <person name="Zhang D."/>
            <person name="Wu Y."/>
            <person name="Sun Y."/>
            <person name="Mei J."/>
            <person name="Sun J."/>
            <person name="Sun Y."/>
        </authorList>
    </citation>
    <scope>NUCLEOTIDE SEQUENCE [LARGE SCALE GENOMIC DNA]</scope>
    <source>
        <strain evidence="2">cv. E1</strain>
        <tissue evidence="1">Leaf</tissue>
    </source>
</reference>
<dbReference type="AlphaFoldDB" id="A0A9D3ZP46"/>
<evidence type="ECO:0000313" key="1">
    <source>
        <dbReference type="EMBL" id="KAH1054895.1"/>
    </source>
</evidence>
<keyword evidence="2" id="KW-1185">Reference proteome</keyword>
<organism evidence="1 2">
    <name type="scientific">Gossypium stocksii</name>
    <dbReference type="NCBI Taxonomy" id="47602"/>
    <lineage>
        <taxon>Eukaryota</taxon>
        <taxon>Viridiplantae</taxon>
        <taxon>Streptophyta</taxon>
        <taxon>Embryophyta</taxon>
        <taxon>Tracheophyta</taxon>
        <taxon>Spermatophyta</taxon>
        <taxon>Magnoliopsida</taxon>
        <taxon>eudicotyledons</taxon>
        <taxon>Gunneridae</taxon>
        <taxon>Pentapetalae</taxon>
        <taxon>rosids</taxon>
        <taxon>malvids</taxon>
        <taxon>Malvales</taxon>
        <taxon>Malvaceae</taxon>
        <taxon>Malvoideae</taxon>
        <taxon>Gossypium</taxon>
    </lineage>
</organism>
<dbReference type="Proteomes" id="UP000828251">
    <property type="component" value="Unassembled WGS sequence"/>
</dbReference>
<accession>A0A9D3ZP46</accession>
<sequence length="153" mass="17696">MAMPSASYFGHQNLCIIDDHDENYGEIQPELVIKDHEEESCIVELVSDPTDIATNLTVKVEVTDELTTNVELKPIVNGSVEEPIHFLAIVEKVPIEEFEEFHSFSFDNGSKARATEISYDMEGRKLKVIIPQKMIWGWLVMWMLRRSKIRRHH</sequence>
<protein>
    <submittedName>
        <fullName evidence="1">Uncharacterized protein</fullName>
    </submittedName>
</protein>
<evidence type="ECO:0000313" key="2">
    <source>
        <dbReference type="Proteomes" id="UP000828251"/>
    </source>
</evidence>
<name>A0A9D3ZP46_9ROSI</name>
<gene>
    <name evidence="1" type="ORF">J1N35_032960</name>
</gene>
<proteinExistence type="predicted"/>
<comment type="caution">
    <text evidence="1">The sequence shown here is derived from an EMBL/GenBank/DDBJ whole genome shotgun (WGS) entry which is preliminary data.</text>
</comment>